<evidence type="ECO:0000256" key="3">
    <source>
        <dbReference type="ARBA" id="ARBA00022692"/>
    </source>
</evidence>
<evidence type="ECO:0000256" key="6">
    <source>
        <dbReference type="ARBA" id="ARBA00022840"/>
    </source>
</evidence>
<dbReference type="RefSeq" id="XP_018496407.1">
    <property type="nucleotide sequence ID" value="XM_018640891.1"/>
</dbReference>
<evidence type="ECO:0000256" key="10">
    <source>
        <dbReference type="SAM" id="SignalP"/>
    </source>
</evidence>
<evidence type="ECO:0000313" key="12">
    <source>
        <dbReference type="Proteomes" id="UP000694867"/>
    </source>
</evidence>
<dbReference type="CDD" id="cd03263">
    <property type="entry name" value="ABC_subfamily_A"/>
    <property type="match status" value="2"/>
</dbReference>
<keyword evidence="12" id="KW-1185">Reference proteome</keyword>
<keyword evidence="10" id="KW-0732">Signal</keyword>
<feature type="signal peptide" evidence="10">
    <location>
        <begin position="1"/>
        <end position="17"/>
    </location>
</feature>
<feature type="transmembrane region" description="Helical" evidence="9">
    <location>
        <begin position="856"/>
        <end position="874"/>
    </location>
</feature>
<feature type="domain" description="ABC transporter" evidence="11">
    <location>
        <begin position="159"/>
        <end position="387"/>
    </location>
</feature>
<dbReference type="Pfam" id="PF23321">
    <property type="entry name" value="R1_ABCA1"/>
    <property type="match status" value="1"/>
</dbReference>
<dbReference type="InterPro" id="IPR003593">
    <property type="entry name" value="AAA+_ATPase"/>
</dbReference>
<dbReference type="GO" id="GO:0140359">
    <property type="term" value="F:ABC-type transporter activity"/>
    <property type="evidence" value="ECO:0007669"/>
    <property type="project" value="InterPro"/>
</dbReference>
<proteinExistence type="predicted"/>
<dbReference type="GO" id="GO:0016020">
    <property type="term" value="C:membrane"/>
    <property type="evidence" value="ECO:0007669"/>
    <property type="project" value="UniProtKB-SubCell"/>
</dbReference>
<dbReference type="InterPro" id="IPR056264">
    <property type="entry name" value="R2_ABCA1-4-like"/>
</dbReference>
<dbReference type="InterPro" id="IPR027417">
    <property type="entry name" value="P-loop_NTPase"/>
</dbReference>
<comment type="subcellular location">
    <subcellularLocation>
        <location evidence="1">Membrane</location>
        <topology evidence="1">Multi-pass membrane protein</topology>
    </subcellularLocation>
</comment>
<feature type="transmembrane region" description="Helical" evidence="9">
    <location>
        <begin position="782"/>
        <end position="808"/>
    </location>
</feature>
<keyword evidence="7 9" id="KW-1133">Transmembrane helix</keyword>
<dbReference type="PROSITE" id="PS50893">
    <property type="entry name" value="ABC_TRANSPORTER_2"/>
    <property type="match status" value="2"/>
</dbReference>
<dbReference type="Gene3D" id="3.40.50.300">
    <property type="entry name" value="P-loop containing nucleotide triphosphate hydrolases"/>
    <property type="match status" value="2"/>
</dbReference>
<feature type="chain" id="PRO_5042472310" evidence="10">
    <location>
        <begin position="18"/>
        <end position="1366"/>
    </location>
</feature>
<feature type="transmembrane region" description="Helical" evidence="9">
    <location>
        <begin position="697"/>
        <end position="721"/>
    </location>
</feature>
<name>A0AAJ7L7G2_9ACAR</name>
<evidence type="ECO:0000256" key="4">
    <source>
        <dbReference type="ARBA" id="ARBA00022737"/>
    </source>
</evidence>
<organism evidence="12 13">
    <name type="scientific">Galendromus occidentalis</name>
    <name type="common">western predatory mite</name>
    <dbReference type="NCBI Taxonomy" id="34638"/>
    <lineage>
        <taxon>Eukaryota</taxon>
        <taxon>Metazoa</taxon>
        <taxon>Ecdysozoa</taxon>
        <taxon>Arthropoda</taxon>
        <taxon>Chelicerata</taxon>
        <taxon>Arachnida</taxon>
        <taxon>Acari</taxon>
        <taxon>Parasitiformes</taxon>
        <taxon>Mesostigmata</taxon>
        <taxon>Gamasina</taxon>
        <taxon>Phytoseioidea</taxon>
        <taxon>Phytoseiidae</taxon>
        <taxon>Typhlodrominae</taxon>
        <taxon>Galendromus</taxon>
    </lineage>
</organism>
<protein>
    <submittedName>
        <fullName evidence="13">ATP-binding cassette sub-family A member 2</fullName>
    </submittedName>
</protein>
<dbReference type="Proteomes" id="UP000694867">
    <property type="component" value="Unplaced"/>
</dbReference>
<dbReference type="InterPro" id="IPR003439">
    <property type="entry name" value="ABC_transporter-like_ATP-bd"/>
</dbReference>
<evidence type="ECO:0000256" key="1">
    <source>
        <dbReference type="ARBA" id="ARBA00004141"/>
    </source>
</evidence>
<evidence type="ECO:0000256" key="7">
    <source>
        <dbReference type="ARBA" id="ARBA00022989"/>
    </source>
</evidence>
<dbReference type="SMART" id="SM00382">
    <property type="entry name" value="AAA"/>
    <property type="match status" value="2"/>
</dbReference>
<keyword evidence="6 13" id="KW-0067">ATP-binding</keyword>
<dbReference type="PROSITE" id="PS00211">
    <property type="entry name" value="ABC_TRANSPORTER_1"/>
    <property type="match status" value="2"/>
</dbReference>
<feature type="transmembrane region" description="Helical" evidence="9">
    <location>
        <begin position="815"/>
        <end position="836"/>
    </location>
</feature>
<dbReference type="FunFam" id="3.40.50.300:FF:000298">
    <property type="entry name" value="ATP-binding cassette sub-family A member 12"/>
    <property type="match status" value="1"/>
</dbReference>
<feature type="transmembrane region" description="Helical" evidence="9">
    <location>
        <begin position="531"/>
        <end position="550"/>
    </location>
</feature>
<dbReference type="InterPro" id="IPR026082">
    <property type="entry name" value="ABCA"/>
</dbReference>
<keyword evidence="5" id="KW-0547">Nucleotide-binding</keyword>
<gene>
    <name evidence="13" type="primary">LOC100904774</name>
</gene>
<feature type="transmembrane region" description="Helical" evidence="9">
    <location>
        <begin position="742"/>
        <end position="770"/>
    </location>
</feature>
<feature type="transmembrane region" description="Helical" evidence="9">
    <location>
        <begin position="939"/>
        <end position="960"/>
    </location>
</feature>
<accession>A0AAJ7L7G2</accession>
<reference evidence="13" key="1">
    <citation type="submission" date="2025-08" db="UniProtKB">
        <authorList>
            <consortium name="RefSeq"/>
        </authorList>
    </citation>
    <scope>IDENTIFICATION</scope>
</reference>
<keyword evidence="4" id="KW-0677">Repeat</keyword>
<sequence length="1366" mass="153637">MGALVSILLWFVGIILSSVWMDSQTSNNYTSIGASYKLLSLFLPPCGCYWTFKLIGFWEQADVGVQFSNLGQIASPGDNITLLQLVLAQVAIWFLYGFLIFYLDAIVPWQYGIPKHPLFLFRRSYWSLNREPSKKARPSSSENLEMFEAVSESLCETVVELVNVTKYFNGKKKAVDDLSAKFYKNQISVILGHNGAGKTTTMNILTGLFPPSCGNMYINGYSVQENTKKARESVGLCPQHNVLFDDLTVVEHLRYFGIMKNAERVEEEINELLDKFDLTKKRFTLSKDLSGGMKRKLSMANAMIGGSEILILDEPTAGMDPQARRAVWTILQEARKTRSILLTTHYMEEADVLGDRIAFLTAGKLRCAGSPMFLKKKFDTGYKMRVAKASTDTDTRLTLKAISTFLDGAVLESNTNQEFCVNLGFPSTETLVQLFSHLEDSKLQLGIANLGVSVTTMEDVFLKVGAAGEDNAGFESSRVSSTSSSSSLHSDVEVRVPDAFPKFIRLEGPELFFSQFSALFVKRFNTIKREWWMALFLFILPVLLTVYFCVLDEWAYSTENESDIHYSLGGLYGRTEGFISSTADKSDLSPVLRKYMTREKVDFGIVQSKNFTEYLIEKSYEDPLGYRIKMMMGVDIDEKNNTIVWINEGAYHSGLSIMLSVQRMMFEIATGKELHLEVTSHPRDGSRFILDTILKLFWVRIVSVFPISLAVAFLTCSLIMNPIQENISKSKLLQLMSGVHQVIYFGSSFVFDFVLLLSSVGIMMATLLIYNPLTSFTIFADTWQAVFCLLILYGYAMIPLSYILAYIFNKPSTGFMYLLVFNVITGSIVVVVMALFDMLSILNNDVFKFDINAINISLHVLNYVPAFGVVWGFVNIHVNGLAKSFCDTTPDTIIAKYCPTKIESYFIRPCCNRCPGSDSDEDHCFVHTSPFLLDEREAAGFQMLALFIMGTISFLVLILIETNPQYLFYIISNKLRKKKRAGALSATGTHLDMEDVDVKTEREITDNIMAVPNSRDRSDEALIVHGLSKYYGSFLAVDNVTFRVHDGECFGLLGVNGAGKTTTFGMLTGDLLMSRGNAFIHDSDVKTSLRKFQRHIGYCPQFDALIATMTCKELLQLFCALRGVPRHNTNEVVNFLIDIVDLTSHAHKTAGSYSGGNKRKLSIAIAMIGNPRVLFLDEPTAGIDPSARRKIWNALMRAQKDIGSAVVLTSHSMEECEALCHRLCIMVNGRLRCLGSTQHLKSKFGEGFTVLIKLRARQNHVACEVVHTMETMFPKNVILREHHQSLMHFHVTDTSIRWSTLFSKVNEINLRFHFEDVFVSDTTLEQIFLSFAKMQKNADEDEHSESDAIDDNLPVEASSTILNYRY</sequence>
<dbReference type="KEGG" id="goe:100904774"/>
<dbReference type="FunFam" id="3.40.50.300:FF:000327">
    <property type="entry name" value="ATP-binding cassette sub-family A member 3"/>
    <property type="match status" value="1"/>
</dbReference>
<dbReference type="SUPFAM" id="SSF52540">
    <property type="entry name" value="P-loop containing nucleoside triphosphate hydrolases"/>
    <property type="match status" value="2"/>
</dbReference>
<dbReference type="GeneID" id="100904774"/>
<keyword evidence="2" id="KW-0813">Transport</keyword>
<dbReference type="PANTHER" id="PTHR19229">
    <property type="entry name" value="ATP-BINDING CASSETTE TRANSPORTER SUBFAMILY A ABCA"/>
    <property type="match status" value="1"/>
</dbReference>
<dbReference type="InterPro" id="IPR013525">
    <property type="entry name" value="ABC2_TM"/>
</dbReference>
<evidence type="ECO:0000256" key="8">
    <source>
        <dbReference type="ARBA" id="ARBA00023136"/>
    </source>
</evidence>
<feature type="domain" description="ABC transporter" evidence="11">
    <location>
        <begin position="1022"/>
        <end position="1253"/>
    </location>
</feature>
<dbReference type="GO" id="GO:0016887">
    <property type="term" value="F:ATP hydrolysis activity"/>
    <property type="evidence" value="ECO:0007669"/>
    <property type="project" value="InterPro"/>
</dbReference>
<dbReference type="InterPro" id="IPR017871">
    <property type="entry name" value="ABC_transporter-like_CS"/>
</dbReference>
<dbReference type="Pfam" id="PF00005">
    <property type="entry name" value="ABC_tran"/>
    <property type="match status" value="2"/>
</dbReference>
<keyword evidence="8 9" id="KW-0472">Membrane</keyword>
<feature type="transmembrane region" description="Helical" evidence="9">
    <location>
        <begin position="82"/>
        <end position="103"/>
    </location>
</feature>
<evidence type="ECO:0000259" key="11">
    <source>
        <dbReference type="PROSITE" id="PS50893"/>
    </source>
</evidence>
<dbReference type="GO" id="GO:0005319">
    <property type="term" value="F:lipid transporter activity"/>
    <property type="evidence" value="ECO:0007669"/>
    <property type="project" value="TreeGrafter"/>
</dbReference>
<dbReference type="PANTHER" id="PTHR19229:SF250">
    <property type="entry name" value="ABC TRANSPORTER DOMAIN-CONTAINING PROTEIN-RELATED"/>
    <property type="match status" value="1"/>
</dbReference>
<evidence type="ECO:0000256" key="5">
    <source>
        <dbReference type="ARBA" id="ARBA00022741"/>
    </source>
</evidence>
<evidence type="ECO:0000256" key="9">
    <source>
        <dbReference type="SAM" id="Phobius"/>
    </source>
</evidence>
<evidence type="ECO:0000256" key="2">
    <source>
        <dbReference type="ARBA" id="ARBA00022448"/>
    </source>
</evidence>
<evidence type="ECO:0000313" key="13">
    <source>
        <dbReference type="RefSeq" id="XP_018496407.1"/>
    </source>
</evidence>
<keyword evidence="3 9" id="KW-0812">Transmembrane</keyword>
<dbReference type="Pfam" id="PF12698">
    <property type="entry name" value="ABC2_membrane_3"/>
    <property type="match status" value="1"/>
</dbReference>
<dbReference type="GO" id="GO:0005524">
    <property type="term" value="F:ATP binding"/>
    <property type="evidence" value="ECO:0007669"/>
    <property type="project" value="UniProtKB-KW"/>
</dbReference>